<accession>A0A0L0BTM7</accession>
<dbReference type="OMA" id="KDQYWFK"/>
<dbReference type="SMART" id="SM00675">
    <property type="entry name" value="DM11"/>
    <property type="match status" value="1"/>
</dbReference>
<comment type="caution">
    <text evidence="2">The sequence shown here is derived from an EMBL/GenBank/DDBJ whole genome shotgun (WGS) entry which is preliminary data.</text>
</comment>
<reference evidence="2 3" key="1">
    <citation type="journal article" date="2015" name="Nat. Commun.">
        <title>Lucilia cuprina genome unlocks parasitic fly biology to underpin future interventions.</title>
        <authorList>
            <person name="Anstead C.A."/>
            <person name="Korhonen P.K."/>
            <person name="Young N.D."/>
            <person name="Hall R.S."/>
            <person name="Jex A.R."/>
            <person name="Murali S.C."/>
            <person name="Hughes D.S."/>
            <person name="Lee S.F."/>
            <person name="Perry T."/>
            <person name="Stroehlein A.J."/>
            <person name="Ansell B.R."/>
            <person name="Breugelmans B."/>
            <person name="Hofmann A."/>
            <person name="Qu J."/>
            <person name="Dugan S."/>
            <person name="Lee S.L."/>
            <person name="Chao H."/>
            <person name="Dinh H."/>
            <person name="Han Y."/>
            <person name="Doddapaneni H.V."/>
            <person name="Worley K.C."/>
            <person name="Muzny D.M."/>
            <person name="Ioannidis P."/>
            <person name="Waterhouse R.M."/>
            <person name="Zdobnov E.M."/>
            <person name="James P.J."/>
            <person name="Bagnall N.H."/>
            <person name="Kotze A.C."/>
            <person name="Gibbs R.A."/>
            <person name="Richards S."/>
            <person name="Batterham P."/>
            <person name="Gasser R.B."/>
        </authorList>
    </citation>
    <scope>NUCLEOTIDE SEQUENCE [LARGE SCALE GENOMIC DNA]</scope>
    <source>
        <strain evidence="2 3">LS</strain>
        <tissue evidence="2">Full body</tissue>
    </source>
</reference>
<name>A0A0L0BTM7_LUCCU</name>
<gene>
    <name evidence="2" type="ORF">FF38_13351</name>
</gene>
<dbReference type="InterPro" id="IPR006601">
    <property type="entry name" value="Uncharacterised_DM11_DROME"/>
</dbReference>
<keyword evidence="1" id="KW-0812">Transmembrane</keyword>
<keyword evidence="1" id="KW-0472">Membrane</keyword>
<dbReference type="Proteomes" id="UP000037069">
    <property type="component" value="Unassembled WGS sequence"/>
</dbReference>
<proteinExistence type="predicted"/>
<evidence type="ECO:0000313" key="2">
    <source>
        <dbReference type="EMBL" id="KNC23430.1"/>
    </source>
</evidence>
<protein>
    <submittedName>
        <fullName evidence="2">Uncharacterized protein</fullName>
    </submittedName>
</protein>
<organism evidence="2 3">
    <name type="scientific">Lucilia cuprina</name>
    <name type="common">Green bottle fly</name>
    <name type="synonym">Australian sheep blowfly</name>
    <dbReference type="NCBI Taxonomy" id="7375"/>
    <lineage>
        <taxon>Eukaryota</taxon>
        <taxon>Metazoa</taxon>
        <taxon>Ecdysozoa</taxon>
        <taxon>Arthropoda</taxon>
        <taxon>Hexapoda</taxon>
        <taxon>Insecta</taxon>
        <taxon>Pterygota</taxon>
        <taxon>Neoptera</taxon>
        <taxon>Endopterygota</taxon>
        <taxon>Diptera</taxon>
        <taxon>Brachycera</taxon>
        <taxon>Muscomorpha</taxon>
        <taxon>Oestroidea</taxon>
        <taxon>Calliphoridae</taxon>
        <taxon>Luciliinae</taxon>
        <taxon>Lucilia</taxon>
    </lineage>
</organism>
<dbReference type="OrthoDB" id="7975395at2759"/>
<sequence length="198" mass="23133">MDIKLKIWLNFLLIMLHQSLIVQGTLYVYLIEDPAIFQDCKNEPDYLGVADMFDLSNLSIELLDETVHMEGSFTMVWDADPDDRVELHTDLMKYERGSWQPTVFTMIQKDFCATLFDENDIWYKTWAQFIDSDDLKCITNKGHTYHHVPFDLEAVADIQGEDISGRHKLVLKVDAFNRQDEKQPYSVCLEIEGDIMKK</sequence>
<keyword evidence="1" id="KW-1133">Transmembrane helix</keyword>
<keyword evidence="3" id="KW-1185">Reference proteome</keyword>
<evidence type="ECO:0000313" key="3">
    <source>
        <dbReference type="Proteomes" id="UP000037069"/>
    </source>
</evidence>
<dbReference type="AlphaFoldDB" id="A0A0L0BTM7"/>
<dbReference type="EMBL" id="JRES01001351">
    <property type="protein sequence ID" value="KNC23430.1"/>
    <property type="molecule type" value="Genomic_DNA"/>
</dbReference>
<feature type="transmembrane region" description="Helical" evidence="1">
    <location>
        <begin position="7"/>
        <end position="30"/>
    </location>
</feature>
<evidence type="ECO:0000256" key="1">
    <source>
        <dbReference type="SAM" id="Phobius"/>
    </source>
</evidence>